<evidence type="ECO:0000256" key="4">
    <source>
        <dbReference type="ARBA" id="ARBA00022692"/>
    </source>
</evidence>
<dbReference type="InterPro" id="IPR049278">
    <property type="entry name" value="MS_channel_C"/>
</dbReference>
<feature type="transmembrane region" description="Helical" evidence="7">
    <location>
        <begin position="6"/>
        <end position="28"/>
    </location>
</feature>
<dbReference type="GO" id="GO:0008381">
    <property type="term" value="F:mechanosensitive monoatomic ion channel activity"/>
    <property type="evidence" value="ECO:0007669"/>
    <property type="project" value="InterPro"/>
</dbReference>
<comment type="subcellular location">
    <subcellularLocation>
        <location evidence="1">Cell membrane</location>
        <topology evidence="1">Multi-pass membrane protein</topology>
    </subcellularLocation>
</comment>
<comment type="caution">
    <text evidence="10">The sequence shown here is derived from an EMBL/GenBank/DDBJ whole genome shotgun (WGS) entry which is preliminary data.</text>
</comment>
<dbReference type="Gene3D" id="2.30.30.60">
    <property type="match status" value="1"/>
</dbReference>
<dbReference type="Gene3D" id="1.10.287.1260">
    <property type="match status" value="1"/>
</dbReference>
<dbReference type="PANTHER" id="PTHR30221">
    <property type="entry name" value="SMALL-CONDUCTANCE MECHANOSENSITIVE CHANNEL"/>
    <property type="match status" value="1"/>
</dbReference>
<feature type="transmembrane region" description="Helical" evidence="7">
    <location>
        <begin position="125"/>
        <end position="144"/>
    </location>
</feature>
<accession>A0A832ZUZ0</accession>
<evidence type="ECO:0000256" key="6">
    <source>
        <dbReference type="ARBA" id="ARBA00023136"/>
    </source>
</evidence>
<organism evidence="10 11">
    <name type="scientific">Caldiarchaeum subterraneum</name>
    <dbReference type="NCBI Taxonomy" id="311458"/>
    <lineage>
        <taxon>Archaea</taxon>
        <taxon>Nitrososphaerota</taxon>
        <taxon>Candidatus Caldarchaeales</taxon>
        <taxon>Candidatus Caldarchaeaceae</taxon>
        <taxon>Candidatus Caldarchaeum</taxon>
    </lineage>
</organism>
<evidence type="ECO:0000259" key="9">
    <source>
        <dbReference type="Pfam" id="PF21082"/>
    </source>
</evidence>
<dbReference type="InterPro" id="IPR011066">
    <property type="entry name" value="MscS_channel_C_sf"/>
</dbReference>
<reference evidence="10" key="1">
    <citation type="journal article" date="2020" name="ISME J.">
        <title>Gammaproteobacteria mediating utilization of methyl-, sulfur- and petroleum organic compounds in deep ocean hydrothermal plumes.</title>
        <authorList>
            <person name="Zhou Z."/>
            <person name="Liu Y."/>
            <person name="Pan J."/>
            <person name="Cron B.R."/>
            <person name="Toner B.M."/>
            <person name="Anantharaman K."/>
            <person name="Breier J.A."/>
            <person name="Dick G.J."/>
            <person name="Li M."/>
        </authorList>
    </citation>
    <scope>NUCLEOTIDE SEQUENCE</scope>
    <source>
        <strain evidence="10">SZUA-1515</strain>
    </source>
</reference>
<dbReference type="AlphaFoldDB" id="A0A832ZUZ0"/>
<dbReference type="InterPro" id="IPR011014">
    <property type="entry name" value="MscS_channel_TM-2"/>
</dbReference>
<feature type="transmembrane region" description="Helical" evidence="7">
    <location>
        <begin position="49"/>
        <end position="68"/>
    </location>
</feature>
<feature type="transmembrane region" description="Helical" evidence="7">
    <location>
        <begin position="83"/>
        <end position="105"/>
    </location>
</feature>
<dbReference type="Pfam" id="PF21082">
    <property type="entry name" value="MS_channel_3rd"/>
    <property type="match status" value="1"/>
</dbReference>
<feature type="domain" description="Mechanosensitive ion channel MscS" evidence="8">
    <location>
        <begin position="170"/>
        <end position="238"/>
    </location>
</feature>
<dbReference type="InterPro" id="IPR010920">
    <property type="entry name" value="LSM_dom_sf"/>
</dbReference>
<evidence type="ECO:0000256" key="2">
    <source>
        <dbReference type="ARBA" id="ARBA00008017"/>
    </source>
</evidence>
<protein>
    <submittedName>
        <fullName evidence="10">Mechanosensitive ion channel</fullName>
    </submittedName>
</protein>
<evidence type="ECO:0000259" key="8">
    <source>
        <dbReference type="Pfam" id="PF00924"/>
    </source>
</evidence>
<dbReference type="InterPro" id="IPR023408">
    <property type="entry name" value="MscS_beta-dom_sf"/>
</dbReference>
<keyword evidence="5 7" id="KW-1133">Transmembrane helix</keyword>
<dbReference type="Proteomes" id="UP000608579">
    <property type="component" value="Unassembled WGS sequence"/>
</dbReference>
<feature type="domain" description="Mechanosensitive ion channel MscS C-terminal" evidence="9">
    <location>
        <begin position="252"/>
        <end position="319"/>
    </location>
</feature>
<keyword evidence="6 7" id="KW-0472">Membrane</keyword>
<evidence type="ECO:0000256" key="5">
    <source>
        <dbReference type="ARBA" id="ARBA00022989"/>
    </source>
</evidence>
<sequence length="331" mass="36860">MVTIVDLLYSALIIVIALAVAVLSWIVIKRYVSQIAAKTETKIDDIIISVVRFPLFISILLAGFNIAVRRLGILGEYLVYFDASFYAVWTVIAGYVVYKVIDYAVPTLAERAEIPKTPAEIIRKVLKWVIVAATLLVLLGVFGVNLGGVISIVMIVLGTLIFLAFASWSIMANIVAAIVLMIWRPIEVGDYIELSPDNILGRVEDINLMFTRMRLKTGDVINIPNTMIMQKYIKNLSKSPRLLIQLTYTASSGEDPEKVGRKLLEAAEATPGILKNPKPFYRIKEIGNGSVVYELNAYTSKVHEADEITSMLRLNILKNMQQPLLRESKEG</sequence>
<keyword evidence="4 7" id="KW-0812">Transmembrane</keyword>
<feature type="transmembrane region" description="Helical" evidence="7">
    <location>
        <begin position="150"/>
        <end position="183"/>
    </location>
</feature>
<dbReference type="Gene3D" id="3.30.70.100">
    <property type="match status" value="1"/>
</dbReference>
<gene>
    <name evidence="10" type="ORF">EYH45_02020</name>
</gene>
<evidence type="ECO:0000256" key="3">
    <source>
        <dbReference type="ARBA" id="ARBA00022475"/>
    </source>
</evidence>
<evidence type="ECO:0000256" key="1">
    <source>
        <dbReference type="ARBA" id="ARBA00004651"/>
    </source>
</evidence>
<keyword evidence="3" id="KW-1003">Cell membrane</keyword>
<dbReference type="InterPro" id="IPR045275">
    <property type="entry name" value="MscS_archaea/bacteria_type"/>
</dbReference>
<dbReference type="PANTHER" id="PTHR30221:SF1">
    <property type="entry name" value="SMALL-CONDUCTANCE MECHANOSENSITIVE CHANNEL"/>
    <property type="match status" value="1"/>
</dbReference>
<dbReference type="SUPFAM" id="SSF82689">
    <property type="entry name" value="Mechanosensitive channel protein MscS (YggB), C-terminal domain"/>
    <property type="match status" value="1"/>
</dbReference>
<dbReference type="GO" id="GO:0005886">
    <property type="term" value="C:plasma membrane"/>
    <property type="evidence" value="ECO:0007669"/>
    <property type="project" value="UniProtKB-SubCell"/>
</dbReference>
<dbReference type="SUPFAM" id="SSF50182">
    <property type="entry name" value="Sm-like ribonucleoproteins"/>
    <property type="match status" value="1"/>
</dbReference>
<name>A0A832ZUZ0_CALS0</name>
<evidence type="ECO:0000313" key="11">
    <source>
        <dbReference type="Proteomes" id="UP000608579"/>
    </source>
</evidence>
<dbReference type="SUPFAM" id="SSF82861">
    <property type="entry name" value="Mechanosensitive channel protein MscS (YggB), transmembrane region"/>
    <property type="match status" value="1"/>
</dbReference>
<dbReference type="EMBL" id="DQVM01000036">
    <property type="protein sequence ID" value="HIQ29322.1"/>
    <property type="molecule type" value="Genomic_DNA"/>
</dbReference>
<proteinExistence type="inferred from homology"/>
<dbReference type="InterPro" id="IPR006685">
    <property type="entry name" value="MscS_channel_2nd"/>
</dbReference>
<comment type="similarity">
    <text evidence="2">Belongs to the MscS (TC 1.A.23) family.</text>
</comment>
<dbReference type="Pfam" id="PF00924">
    <property type="entry name" value="MS_channel_2nd"/>
    <property type="match status" value="1"/>
</dbReference>
<evidence type="ECO:0000313" key="10">
    <source>
        <dbReference type="EMBL" id="HIQ29322.1"/>
    </source>
</evidence>
<evidence type="ECO:0000256" key="7">
    <source>
        <dbReference type="SAM" id="Phobius"/>
    </source>
</evidence>